<dbReference type="RefSeq" id="XP_056026816.1">
    <property type="nucleotide sequence ID" value="XM_056175867.1"/>
</dbReference>
<evidence type="ECO:0000313" key="7">
    <source>
        <dbReference type="EMBL" id="KAJ4857760.1"/>
    </source>
</evidence>
<evidence type="ECO:0000256" key="3">
    <source>
        <dbReference type="ARBA" id="ARBA00004370"/>
    </source>
</evidence>
<dbReference type="GO" id="GO:0005783">
    <property type="term" value="C:endoplasmic reticulum"/>
    <property type="evidence" value="ECO:0007669"/>
    <property type="project" value="UniProtKB-SubCell"/>
</dbReference>
<dbReference type="GO" id="GO:0016020">
    <property type="term" value="C:membrane"/>
    <property type="evidence" value="ECO:0007669"/>
    <property type="project" value="UniProtKB-SubCell"/>
</dbReference>
<keyword evidence="4" id="KW-0256">Endoplasmic reticulum</keyword>
<keyword evidence="6" id="KW-0472">Membrane</keyword>
<dbReference type="PANTHER" id="PTHR48182:SF2">
    <property type="entry name" value="PROTEIN SERAC1"/>
    <property type="match status" value="1"/>
</dbReference>
<dbReference type="PANTHER" id="PTHR48182">
    <property type="entry name" value="PROTEIN SERAC1"/>
    <property type="match status" value="1"/>
</dbReference>
<dbReference type="GeneID" id="80870555"/>
<evidence type="ECO:0000256" key="5">
    <source>
        <dbReference type="ARBA" id="ARBA00023128"/>
    </source>
</evidence>
<dbReference type="AlphaFoldDB" id="A0A9W9BCF0"/>
<accession>A0A9W9BCF0</accession>
<dbReference type="InterPro" id="IPR029058">
    <property type="entry name" value="AB_hydrolase_fold"/>
</dbReference>
<dbReference type="InterPro" id="IPR052374">
    <property type="entry name" value="SERAC1"/>
</dbReference>
<evidence type="ECO:0008006" key="9">
    <source>
        <dbReference type="Google" id="ProtNLM"/>
    </source>
</evidence>
<evidence type="ECO:0000256" key="6">
    <source>
        <dbReference type="ARBA" id="ARBA00023136"/>
    </source>
</evidence>
<keyword evidence="5" id="KW-0496">Mitochondrion</keyword>
<keyword evidence="8" id="KW-1185">Reference proteome</keyword>
<protein>
    <recommendedName>
        <fullName evidence="9">DUF676 domain-containing protein</fullName>
    </recommendedName>
</protein>
<comment type="caution">
    <text evidence="7">The sequence shown here is derived from an EMBL/GenBank/DDBJ whole genome shotgun (WGS) entry which is preliminary data.</text>
</comment>
<organism evidence="7 8">
    <name type="scientific">Trichoderma breve</name>
    <dbReference type="NCBI Taxonomy" id="2034170"/>
    <lineage>
        <taxon>Eukaryota</taxon>
        <taxon>Fungi</taxon>
        <taxon>Dikarya</taxon>
        <taxon>Ascomycota</taxon>
        <taxon>Pezizomycotina</taxon>
        <taxon>Sordariomycetes</taxon>
        <taxon>Hypocreomycetidae</taxon>
        <taxon>Hypocreales</taxon>
        <taxon>Hypocreaceae</taxon>
        <taxon>Trichoderma</taxon>
    </lineage>
</organism>
<dbReference type="EMBL" id="JAOPEN010000005">
    <property type="protein sequence ID" value="KAJ4857760.1"/>
    <property type="molecule type" value="Genomic_DNA"/>
</dbReference>
<evidence type="ECO:0000313" key="8">
    <source>
        <dbReference type="Proteomes" id="UP001140511"/>
    </source>
</evidence>
<dbReference type="SUPFAM" id="SSF53474">
    <property type="entry name" value="alpha/beta-Hydrolases"/>
    <property type="match status" value="1"/>
</dbReference>
<gene>
    <name evidence="7" type="ORF">T069G_08657</name>
</gene>
<evidence type="ECO:0000256" key="4">
    <source>
        <dbReference type="ARBA" id="ARBA00022824"/>
    </source>
</evidence>
<comment type="subcellular location">
    <subcellularLocation>
        <location evidence="2">Endoplasmic reticulum</location>
    </subcellularLocation>
    <subcellularLocation>
        <location evidence="3">Membrane</location>
    </subcellularLocation>
    <subcellularLocation>
        <location evidence="1">Mitochondrion</location>
    </subcellularLocation>
</comment>
<proteinExistence type="predicted"/>
<evidence type="ECO:0000256" key="1">
    <source>
        <dbReference type="ARBA" id="ARBA00004173"/>
    </source>
</evidence>
<dbReference type="Proteomes" id="UP001140511">
    <property type="component" value="Unassembled WGS sequence"/>
</dbReference>
<evidence type="ECO:0000256" key="2">
    <source>
        <dbReference type="ARBA" id="ARBA00004240"/>
    </source>
</evidence>
<reference evidence="7" key="1">
    <citation type="submission" date="2022-09" db="EMBL/GenBank/DDBJ databases">
        <title>Chromosome-level assembly of Trichoderma breve T069, a fungus used in development of biopesticide product.</title>
        <authorList>
            <person name="Lin R."/>
            <person name="Liu T."/>
        </authorList>
    </citation>
    <scope>NUCLEOTIDE SEQUENCE</scope>
    <source>
        <strain evidence="7">T069</strain>
    </source>
</reference>
<sequence length="406" mass="44888">MASLETKVYRLRGIPPRLDRLGVAQLVQPFLPDGKLEDIRVASLALSCDFWVETPTKTATLNLKKIPGVVRAAPAAGEWYLPVRGLPEYSLILDDTFYGLTPLNEVSQHQYDCVVISGLASHPMGSWQPRGNDKSFMWIRDKLPELVPGVRFILYGYDTKLVGSKSFQTVADLANNLINTLKAGGWSSPSSKELTFLAHSLGGVLLKQCLRMLADSEVSYECILQKTKGAIFFGVPSEGMDIDDIHTMLEDQPNKNALVAEISNRSSFLSSLEQQISGIFQLREMKLCWAYETQKTPTVKLVDGSYGRSGSETILVSRESATGNRCTSDPASTIQIDENHSNMVKLSPGSHVIGPIANRLRHILSNDLDTHSQYLERLATHNLATVLSNNKTFTDNSSRGIWDLKC</sequence>
<dbReference type="GO" id="GO:0005739">
    <property type="term" value="C:mitochondrion"/>
    <property type="evidence" value="ECO:0007669"/>
    <property type="project" value="UniProtKB-SubCell"/>
</dbReference>
<name>A0A9W9BCF0_9HYPO</name>